<dbReference type="SUPFAM" id="SSF63380">
    <property type="entry name" value="Riboflavin synthase domain-like"/>
    <property type="match status" value="1"/>
</dbReference>
<dbReference type="Pfam" id="PF08021">
    <property type="entry name" value="FAD_binding_9"/>
    <property type="match status" value="2"/>
</dbReference>
<dbReference type="AlphaFoldDB" id="A0A3A1U3T1"/>
<reference evidence="3" key="1">
    <citation type="submission" date="2018-09" db="EMBL/GenBank/DDBJ databases">
        <authorList>
            <person name="Kim I."/>
        </authorList>
    </citation>
    <scope>NUCLEOTIDE SEQUENCE [LARGE SCALE GENOMIC DNA]</scope>
    <source>
        <strain evidence="3">DD4a</strain>
    </source>
</reference>
<dbReference type="EMBL" id="QXTG01000001">
    <property type="protein sequence ID" value="RIX31181.1"/>
    <property type="molecule type" value="Genomic_DNA"/>
</dbReference>
<evidence type="ECO:0000313" key="2">
    <source>
        <dbReference type="EMBL" id="RIX31181.1"/>
    </source>
</evidence>
<dbReference type="Pfam" id="PF04954">
    <property type="entry name" value="SIP"/>
    <property type="match status" value="1"/>
</dbReference>
<accession>A0A3A1U3T1</accession>
<dbReference type="GO" id="GO:0016491">
    <property type="term" value="F:oxidoreductase activity"/>
    <property type="evidence" value="ECO:0007669"/>
    <property type="project" value="InterPro"/>
</dbReference>
<dbReference type="InterPro" id="IPR007037">
    <property type="entry name" value="SIP_rossman_dom"/>
</dbReference>
<dbReference type="Gene3D" id="2.40.30.10">
    <property type="entry name" value="Translation factors"/>
    <property type="match status" value="2"/>
</dbReference>
<dbReference type="Gene3D" id="3.40.50.80">
    <property type="entry name" value="Nucleotide-binding domain of ferredoxin-NADP reductase (FNR) module"/>
    <property type="match status" value="1"/>
</dbReference>
<dbReference type="CDD" id="cd06193">
    <property type="entry name" value="siderophore_interacting"/>
    <property type="match status" value="1"/>
</dbReference>
<dbReference type="RefSeq" id="WP_119481543.1">
    <property type="nucleotide sequence ID" value="NZ_QXTG01000001.1"/>
</dbReference>
<dbReference type="InterPro" id="IPR039374">
    <property type="entry name" value="SIP_fam"/>
</dbReference>
<name>A0A3A1U3T1_9MICO</name>
<proteinExistence type="predicted"/>
<sequence length="257" mass="27627">MRTFPLSSSPRARDAVRHELRRRRVAVVARQELPASMVRITLGGDDLEGFASLGPEDHVKLFFEGPGGVVGRDYTPSEFRPVGASSGPELDVDFVVHGTDGPATAWASSAVDGDELEFGGPRGSRLAPTGFRNALLIADPAGLPALRRWIRAFDGEPVTRAVLFGGATADYLDEVERGAALVQALDAQHDLLETVQAQDVDRDTFVWAAGEATALVPVRRHLKGLGLAKENLSLHGYWKRGEAGLDHHAPLDPSDPD</sequence>
<dbReference type="Proteomes" id="UP000265742">
    <property type="component" value="Unassembled WGS sequence"/>
</dbReference>
<feature type="domain" description="FAD-binding FR-type" evidence="1">
    <location>
        <begin position="20"/>
        <end position="128"/>
    </location>
</feature>
<dbReference type="PANTHER" id="PTHR30157">
    <property type="entry name" value="FERRIC REDUCTASE, NADPH-DEPENDENT"/>
    <property type="match status" value="1"/>
</dbReference>
<comment type="caution">
    <text evidence="2">The sequence shown here is derived from an EMBL/GenBank/DDBJ whole genome shotgun (WGS) entry which is preliminary data.</text>
</comment>
<dbReference type="InterPro" id="IPR017938">
    <property type="entry name" value="Riboflavin_synthase-like_b-brl"/>
</dbReference>
<dbReference type="PROSITE" id="PS51384">
    <property type="entry name" value="FAD_FR"/>
    <property type="match status" value="1"/>
</dbReference>
<organism evidence="2 3">
    <name type="scientific">Amnibacterium setariae</name>
    <dbReference type="NCBI Taxonomy" id="2306585"/>
    <lineage>
        <taxon>Bacteria</taxon>
        <taxon>Bacillati</taxon>
        <taxon>Actinomycetota</taxon>
        <taxon>Actinomycetes</taxon>
        <taxon>Micrococcales</taxon>
        <taxon>Microbacteriaceae</taxon>
        <taxon>Amnibacterium</taxon>
    </lineage>
</organism>
<evidence type="ECO:0000313" key="3">
    <source>
        <dbReference type="Proteomes" id="UP000265742"/>
    </source>
</evidence>
<dbReference type="InterPro" id="IPR039261">
    <property type="entry name" value="FNR_nucleotide-bd"/>
</dbReference>
<protein>
    <submittedName>
        <fullName evidence="2">Siderophore-interacting protein</fullName>
    </submittedName>
</protein>
<gene>
    <name evidence="2" type="ORF">D1781_07430</name>
</gene>
<dbReference type="InterPro" id="IPR017927">
    <property type="entry name" value="FAD-bd_FR_type"/>
</dbReference>
<keyword evidence="3" id="KW-1185">Reference proteome</keyword>
<evidence type="ECO:0000259" key="1">
    <source>
        <dbReference type="PROSITE" id="PS51384"/>
    </source>
</evidence>
<dbReference type="PANTHER" id="PTHR30157:SF0">
    <property type="entry name" value="NADPH-DEPENDENT FERRIC-CHELATE REDUCTASE"/>
    <property type="match status" value="1"/>
</dbReference>
<dbReference type="InterPro" id="IPR013113">
    <property type="entry name" value="SIP_FAD-bd"/>
</dbReference>
<dbReference type="OrthoDB" id="3291337at2"/>